<proteinExistence type="predicted"/>
<dbReference type="PROSITE" id="PS50088">
    <property type="entry name" value="ANK_REPEAT"/>
    <property type="match status" value="3"/>
</dbReference>
<dbReference type="InterPro" id="IPR036770">
    <property type="entry name" value="Ankyrin_rpt-contain_sf"/>
</dbReference>
<dbReference type="Pfam" id="PF12796">
    <property type="entry name" value="Ank_2"/>
    <property type="match status" value="2"/>
</dbReference>
<name>A0ABR2INN0_9EUKA</name>
<dbReference type="PROSITE" id="PS50297">
    <property type="entry name" value="ANK_REP_REGION"/>
    <property type="match status" value="3"/>
</dbReference>
<evidence type="ECO:0000256" key="1">
    <source>
        <dbReference type="PROSITE-ProRule" id="PRU00023"/>
    </source>
</evidence>
<dbReference type="Gene3D" id="1.25.40.20">
    <property type="entry name" value="Ankyrin repeat-containing domain"/>
    <property type="match status" value="2"/>
</dbReference>
<dbReference type="PANTHER" id="PTHR24159:SF5">
    <property type="entry name" value="ANK_REP_REGION DOMAIN-CONTAINING PROTEIN"/>
    <property type="match status" value="1"/>
</dbReference>
<evidence type="ECO:0000313" key="2">
    <source>
        <dbReference type="EMBL" id="KAK8866585.1"/>
    </source>
</evidence>
<accession>A0ABR2INN0</accession>
<comment type="caution">
    <text evidence="2">The sequence shown here is derived from an EMBL/GenBank/DDBJ whole genome shotgun (WGS) entry which is preliminary data.</text>
</comment>
<protein>
    <recommendedName>
        <fullName evidence="4">DUF3447 domain-containing protein</fullName>
    </recommendedName>
</protein>
<evidence type="ECO:0008006" key="4">
    <source>
        <dbReference type="Google" id="ProtNLM"/>
    </source>
</evidence>
<dbReference type="PANTHER" id="PTHR24159">
    <property type="match status" value="1"/>
</dbReference>
<organism evidence="2 3">
    <name type="scientific">Tritrichomonas musculus</name>
    <dbReference type="NCBI Taxonomy" id="1915356"/>
    <lineage>
        <taxon>Eukaryota</taxon>
        <taxon>Metamonada</taxon>
        <taxon>Parabasalia</taxon>
        <taxon>Tritrichomonadida</taxon>
        <taxon>Tritrichomonadidae</taxon>
        <taxon>Tritrichomonas</taxon>
    </lineage>
</organism>
<feature type="repeat" description="ANK" evidence="1">
    <location>
        <begin position="366"/>
        <end position="388"/>
    </location>
</feature>
<gene>
    <name evidence="2" type="ORF">M9Y10_009549</name>
</gene>
<reference evidence="2 3" key="1">
    <citation type="submission" date="2024-04" db="EMBL/GenBank/DDBJ databases">
        <title>Tritrichomonas musculus Genome.</title>
        <authorList>
            <person name="Alves-Ferreira E."/>
            <person name="Grigg M."/>
            <person name="Lorenzi H."/>
            <person name="Galac M."/>
        </authorList>
    </citation>
    <scope>NUCLEOTIDE SEQUENCE [LARGE SCALE GENOMIC DNA]</scope>
    <source>
        <strain evidence="2 3">EAF2021</strain>
    </source>
</reference>
<sequence length="510" mass="59382">MKLSEVIELHLNELNELDKLQNMLIDITPENIEKVEEYLTTSTFIQTKESLRQLCYSIAMTLNCRPLKYKQYLSLISFITPQIQNFFTQDEIVDDIFGHNSIRLQLLESNAIDFSTIYSYDRSESTFFFFAPEFEKFYPDYFCEHEIEFKNVNLSTHLKLRSEGMNESELAIIIRNDDIDSFQSYVSKLNFNLNGYIPKSKYEISFYLKSSTSLIEYAAFYGSLKIFKFLWMNNVHISDQLREFAVSGGNYEIVHILERKQVKFDEDCLNKAIQYHHNEIARYINETFDVHFTFDTFRECIMSYNIEMFIEIFNTIENDVNTANDWGWTALHFATMHGKLDIVKLLCEVDDINFGDSIDINVQNLSGVTPLHLASYSGHLYVVKFLVEQPKIDIFKKDDNGTLPLAYGANNPQIVAFLCHIKGIDINCQNFQGNSFLHFAARRGNTEAVKILLNIKGINVNLKNEILLAFFLFIEEFDVKFFLNETPLKIALRKKREIIVQLLQKCGGTI</sequence>
<keyword evidence="1" id="KW-0040">ANK repeat</keyword>
<keyword evidence="3" id="KW-1185">Reference proteome</keyword>
<feature type="repeat" description="ANK" evidence="1">
    <location>
        <begin position="326"/>
        <end position="346"/>
    </location>
</feature>
<dbReference type="EMBL" id="JAPFFF010000015">
    <property type="protein sequence ID" value="KAK8866585.1"/>
    <property type="molecule type" value="Genomic_DNA"/>
</dbReference>
<dbReference type="Proteomes" id="UP001470230">
    <property type="component" value="Unassembled WGS sequence"/>
</dbReference>
<evidence type="ECO:0000313" key="3">
    <source>
        <dbReference type="Proteomes" id="UP001470230"/>
    </source>
</evidence>
<dbReference type="SMART" id="SM00248">
    <property type="entry name" value="ANK"/>
    <property type="match status" value="5"/>
</dbReference>
<dbReference type="InterPro" id="IPR002110">
    <property type="entry name" value="Ankyrin_rpt"/>
</dbReference>
<dbReference type="SUPFAM" id="SSF48403">
    <property type="entry name" value="Ankyrin repeat"/>
    <property type="match status" value="1"/>
</dbReference>
<feature type="repeat" description="ANK" evidence="1">
    <location>
        <begin position="432"/>
        <end position="465"/>
    </location>
</feature>